<dbReference type="EMBL" id="CM046391">
    <property type="protein sequence ID" value="KAI8559798.1"/>
    <property type="molecule type" value="Genomic_DNA"/>
</dbReference>
<sequence>MLEHMENWSPIQSNSQTPSNKGAEKEGASTSKNRSRPGKEPMGAEEAPEFWYMPIRRPNFDE</sequence>
<reference evidence="1" key="1">
    <citation type="submission" date="2022-02" db="EMBL/GenBank/DDBJ databases">
        <title>Plant Genome Project.</title>
        <authorList>
            <person name="Zhang R.-G."/>
        </authorList>
    </citation>
    <scope>NUCLEOTIDE SEQUENCE</scope>
    <source>
        <strain evidence="1">AT1</strain>
    </source>
</reference>
<accession>A0ACC0P4P3</accession>
<proteinExistence type="predicted"/>
<keyword evidence="2" id="KW-1185">Reference proteome</keyword>
<protein>
    <submittedName>
        <fullName evidence="1">Uncharacterized protein</fullName>
    </submittedName>
</protein>
<gene>
    <name evidence="1" type="ORF">RHMOL_Rhmol04G0202700</name>
</gene>
<dbReference type="Proteomes" id="UP001062846">
    <property type="component" value="Chromosome 4"/>
</dbReference>
<evidence type="ECO:0000313" key="1">
    <source>
        <dbReference type="EMBL" id="KAI8559798.1"/>
    </source>
</evidence>
<organism evidence="1 2">
    <name type="scientific">Rhododendron molle</name>
    <name type="common">Chinese azalea</name>
    <name type="synonym">Azalea mollis</name>
    <dbReference type="NCBI Taxonomy" id="49168"/>
    <lineage>
        <taxon>Eukaryota</taxon>
        <taxon>Viridiplantae</taxon>
        <taxon>Streptophyta</taxon>
        <taxon>Embryophyta</taxon>
        <taxon>Tracheophyta</taxon>
        <taxon>Spermatophyta</taxon>
        <taxon>Magnoliopsida</taxon>
        <taxon>eudicotyledons</taxon>
        <taxon>Gunneridae</taxon>
        <taxon>Pentapetalae</taxon>
        <taxon>asterids</taxon>
        <taxon>Ericales</taxon>
        <taxon>Ericaceae</taxon>
        <taxon>Ericoideae</taxon>
        <taxon>Rhodoreae</taxon>
        <taxon>Rhododendron</taxon>
    </lineage>
</organism>
<comment type="caution">
    <text evidence="1">The sequence shown here is derived from an EMBL/GenBank/DDBJ whole genome shotgun (WGS) entry which is preliminary data.</text>
</comment>
<evidence type="ECO:0000313" key="2">
    <source>
        <dbReference type="Proteomes" id="UP001062846"/>
    </source>
</evidence>
<name>A0ACC0P4P3_RHOML</name>